<reference evidence="2" key="1">
    <citation type="journal article" date="2019" name="Int. J. Syst. Evol. Microbiol.">
        <title>The Global Catalogue of Microorganisms (GCM) 10K type strain sequencing project: providing services to taxonomists for standard genome sequencing and annotation.</title>
        <authorList>
            <consortium name="The Broad Institute Genomics Platform"/>
            <consortium name="The Broad Institute Genome Sequencing Center for Infectious Disease"/>
            <person name="Wu L."/>
            <person name="Ma J."/>
        </authorList>
    </citation>
    <scope>NUCLEOTIDE SEQUENCE [LARGE SCALE GENOMIC DNA]</scope>
    <source>
        <strain evidence="2">JCM 32148</strain>
    </source>
</reference>
<gene>
    <name evidence="1" type="ORF">ACFQZ8_30395</name>
</gene>
<feature type="non-terminal residue" evidence="1">
    <location>
        <position position="1"/>
    </location>
</feature>
<dbReference type="Proteomes" id="UP001597053">
    <property type="component" value="Unassembled WGS sequence"/>
</dbReference>
<organism evidence="1 2">
    <name type="scientific">Micromonospora azadirachtae</name>
    <dbReference type="NCBI Taxonomy" id="1970735"/>
    <lineage>
        <taxon>Bacteria</taxon>
        <taxon>Bacillati</taxon>
        <taxon>Actinomycetota</taxon>
        <taxon>Actinomycetes</taxon>
        <taxon>Micromonosporales</taxon>
        <taxon>Micromonosporaceae</taxon>
        <taxon>Micromonospora</taxon>
    </lineage>
</organism>
<evidence type="ECO:0000313" key="1">
    <source>
        <dbReference type="EMBL" id="MFD0788244.1"/>
    </source>
</evidence>
<proteinExistence type="predicted"/>
<accession>A0ABW3ABT8</accession>
<protein>
    <submittedName>
        <fullName evidence="1">Uncharacterized protein</fullName>
    </submittedName>
</protein>
<comment type="caution">
    <text evidence="1">The sequence shown here is derived from an EMBL/GenBank/DDBJ whole genome shotgun (WGS) entry which is preliminary data.</text>
</comment>
<keyword evidence="2" id="KW-1185">Reference proteome</keyword>
<dbReference type="EMBL" id="JBHTHM010002615">
    <property type="protein sequence ID" value="MFD0788244.1"/>
    <property type="molecule type" value="Genomic_DNA"/>
</dbReference>
<evidence type="ECO:0000313" key="2">
    <source>
        <dbReference type="Proteomes" id="UP001597053"/>
    </source>
</evidence>
<sequence>AVVAHGLRRLDVGVLVVAPPRSPLPLLLPEDPGVRVLTGTAVKDSELREVATSFGDGRYVVIVDDVDQLAVLATEQGFSSTPTLLEEVAQPTARGGRALVLTADARPVLTGFPGPSARLINTALTTGHRLLLTPEDRATALAHNVPLDPDQYFTDPPGRGYLVTGRTPTLLQVAVPVR</sequence>
<name>A0ABW3ABT8_9ACTN</name>